<gene>
    <name evidence="3" type="ORF">HGB38_16440</name>
</gene>
<evidence type="ECO:0000256" key="1">
    <source>
        <dbReference type="ARBA" id="ARBA00008791"/>
    </source>
</evidence>
<evidence type="ECO:0000313" key="3">
    <source>
        <dbReference type="EMBL" id="NKY27803.1"/>
    </source>
</evidence>
<feature type="domain" description="UspA" evidence="2">
    <location>
        <begin position="161"/>
        <end position="290"/>
    </location>
</feature>
<sequence length="301" mass="31761">MRSNGPIVVGVDGSAGSAVAVAWGAQAAAQHRAPLRLAHVVDPVADYGPGVTEPLTSTDYARLEGHGRWVLDTAAEEARIAVRALHDIEISTELVHEPVGPALLDRTGGARMMVVGTRGRGTVQRALLGSVSAALARRARCPVVVVREGAPLTAEARKKLIVVGVDGTEISEPAIEAALHEASARGVPLLALHVWTGVELPSVSAELAVDTEKQIVLAESLAGWQERFPDVEIRREIVTDRPERSLLERSGQAQLLVVGSRGRGGFAGMLFGSTSQALLLSVACPIMIVRDVSMAVRFLPD</sequence>
<feature type="domain" description="UspA" evidence="2">
    <location>
        <begin position="6"/>
        <end position="147"/>
    </location>
</feature>
<comment type="caution">
    <text evidence="3">The sequence shown here is derived from an EMBL/GenBank/DDBJ whole genome shotgun (WGS) entry which is preliminary data.</text>
</comment>
<dbReference type="InterPro" id="IPR014729">
    <property type="entry name" value="Rossmann-like_a/b/a_fold"/>
</dbReference>
<protein>
    <submittedName>
        <fullName evidence="3">Universal stress protein</fullName>
    </submittedName>
</protein>
<dbReference type="PRINTS" id="PR01438">
    <property type="entry name" value="UNVRSLSTRESS"/>
</dbReference>
<dbReference type="SUPFAM" id="SSF52402">
    <property type="entry name" value="Adenine nucleotide alpha hydrolases-like"/>
    <property type="match status" value="2"/>
</dbReference>
<dbReference type="InterPro" id="IPR006015">
    <property type="entry name" value="Universal_stress_UspA"/>
</dbReference>
<name>A0A7X6R3X1_9NOCA</name>
<dbReference type="InterPro" id="IPR006016">
    <property type="entry name" value="UspA"/>
</dbReference>
<dbReference type="PANTHER" id="PTHR46268:SF6">
    <property type="entry name" value="UNIVERSAL STRESS PROTEIN UP12"/>
    <property type="match status" value="1"/>
</dbReference>
<evidence type="ECO:0000259" key="2">
    <source>
        <dbReference type="Pfam" id="PF00582"/>
    </source>
</evidence>
<dbReference type="Proteomes" id="UP000540698">
    <property type="component" value="Unassembled WGS sequence"/>
</dbReference>
<dbReference type="Gene3D" id="3.40.50.620">
    <property type="entry name" value="HUPs"/>
    <property type="match status" value="2"/>
</dbReference>
<comment type="similarity">
    <text evidence="1">Belongs to the universal stress protein A family.</text>
</comment>
<evidence type="ECO:0000313" key="4">
    <source>
        <dbReference type="Proteomes" id="UP000540698"/>
    </source>
</evidence>
<dbReference type="Pfam" id="PF00582">
    <property type="entry name" value="Usp"/>
    <property type="match status" value="2"/>
</dbReference>
<accession>A0A7X6R3X1</accession>
<keyword evidence="4" id="KW-1185">Reference proteome</keyword>
<proteinExistence type="inferred from homology"/>
<dbReference type="PANTHER" id="PTHR46268">
    <property type="entry name" value="STRESS RESPONSE PROTEIN NHAX"/>
    <property type="match status" value="1"/>
</dbReference>
<dbReference type="AlphaFoldDB" id="A0A7X6R3X1"/>
<dbReference type="EMBL" id="JAAXOS010000007">
    <property type="protein sequence ID" value="NKY27803.1"/>
    <property type="molecule type" value="Genomic_DNA"/>
</dbReference>
<dbReference type="RefSeq" id="WP_063910299.1">
    <property type="nucleotide sequence ID" value="NZ_JAAXOS010000007.1"/>
</dbReference>
<reference evidence="3 4" key="1">
    <citation type="submission" date="2020-04" db="EMBL/GenBank/DDBJ databases">
        <title>MicrobeNet Type strains.</title>
        <authorList>
            <person name="Nicholson A.C."/>
        </authorList>
    </citation>
    <scope>NUCLEOTIDE SEQUENCE [LARGE SCALE GENOMIC DNA]</scope>
    <source>
        <strain evidence="3 4">DSM 44956</strain>
    </source>
</reference>
<organism evidence="3 4">
    <name type="scientific">Nocardia gamkensis</name>
    <dbReference type="NCBI Taxonomy" id="352869"/>
    <lineage>
        <taxon>Bacteria</taxon>
        <taxon>Bacillati</taxon>
        <taxon>Actinomycetota</taxon>
        <taxon>Actinomycetes</taxon>
        <taxon>Mycobacteriales</taxon>
        <taxon>Nocardiaceae</taxon>
        <taxon>Nocardia</taxon>
    </lineage>
</organism>